<protein>
    <submittedName>
        <fullName evidence="6">HD domain-containing protein</fullName>
    </submittedName>
</protein>
<dbReference type="GO" id="GO:0000166">
    <property type="term" value="F:nucleotide binding"/>
    <property type="evidence" value="ECO:0007669"/>
    <property type="project" value="UniProtKB-KW"/>
</dbReference>
<evidence type="ECO:0000256" key="1">
    <source>
        <dbReference type="ARBA" id="ARBA00022723"/>
    </source>
</evidence>
<name>A0A7X1NX28_9DEIO</name>
<keyword evidence="2" id="KW-0547">Nucleotide-binding</keyword>
<comment type="caution">
    <text evidence="6">The sequence shown here is derived from an EMBL/GenBank/DDBJ whole genome shotgun (WGS) entry which is preliminary data.</text>
</comment>
<evidence type="ECO:0000256" key="2">
    <source>
        <dbReference type="ARBA" id="ARBA00022741"/>
    </source>
</evidence>
<dbReference type="Pfam" id="PF01966">
    <property type="entry name" value="HD"/>
    <property type="match status" value="1"/>
</dbReference>
<dbReference type="InterPro" id="IPR051094">
    <property type="entry name" value="Diverse_Catalytic_Enzymes"/>
</dbReference>
<evidence type="ECO:0000256" key="4">
    <source>
        <dbReference type="SAM" id="MobiDB-lite"/>
    </source>
</evidence>
<feature type="domain" description="HD" evidence="5">
    <location>
        <begin position="73"/>
        <end position="185"/>
    </location>
</feature>
<dbReference type="EMBL" id="WBSL01000005">
    <property type="protein sequence ID" value="MPY67325.1"/>
    <property type="molecule type" value="Genomic_DNA"/>
</dbReference>
<dbReference type="AlphaFoldDB" id="A0A7X1NX28"/>
<dbReference type="InterPro" id="IPR006674">
    <property type="entry name" value="HD_domain"/>
</dbReference>
<dbReference type="GO" id="GO:0046872">
    <property type="term" value="F:metal ion binding"/>
    <property type="evidence" value="ECO:0007669"/>
    <property type="project" value="UniProtKB-KW"/>
</dbReference>
<accession>A0A7X1NX28</accession>
<dbReference type="PANTHER" id="PTHR35795:SF1">
    <property type="entry name" value="BIS(5'-NUCLEOSYL)-TETRAPHOSPHATASE, SYMMETRICAL"/>
    <property type="match status" value="1"/>
</dbReference>
<gene>
    <name evidence="6" type="ORF">F8S09_11580</name>
</gene>
<organism evidence="6 7">
    <name type="scientific">Deinococcus terrestris</name>
    <dbReference type="NCBI Taxonomy" id="2651870"/>
    <lineage>
        <taxon>Bacteria</taxon>
        <taxon>Thermotogati</taxon>
        <taxon>Deinococcota</taxon>
        <taxon>Deinococci</taxon>
        <taxon>Deinococcales</taxon>
        <taxon>Deinococcaceae</taxon>
        <taxon>Deinococcus</taxon>
    </lineage>
</organism>
<evidence type="ECO:0000256" key="3">
    <source>
        <dbReference type="ARBA" id="ARBA00022801"/>
    </source>
</evidence>
<sequence>MGQGPRGPRRERAGGQTRRAGAQEAAGRVSVSWEDPWPEPLREAAPYRGRTLTDLAADVDALLAACGRTVIREHVPRVAGEAAALARRFGVDPGAAQTAALLHNLGGIVPREAMVPLSERLGLPVCPEERRVPLLLHAGLSVVIARRRYGVHDPAVLQAIRVHTTLHAQPTPLDLTVFLADKLEWDQGGVPPYGAELRRALDGGGLRAGARWMLAWMASPGARLLIPHPDLRAAWAAFDIQSPTSTPGEA</sequence>
<evidence type="ECO:0000313" key="6">
    <source>
        <dbReference type="EMBL" id="MPY67325.1"/>
    </source>
</evidence>
<feature type="region of interest" description="Disordered" evidence="4">
    <location>
        <begin position="1"/>
        <end position="35"/>
    </location>
</feature>
<dbReference type="PANTHER" id="PTHR35795">
    <property type="entry name" value="SLR1885 PROTEIN"/>
    <property type="match status" value="1"/>
</dbReference>
<dbReference type="NCBIfam" id="TIGR00488">
    <property type="entry name" value="bis(5'-nucleosyl)-tetraphosphatase (symmetrical) YqeK"/>
    <property type="match status" value="1"/>
</dbReference>
<evidence type="ECO:0000313" key="7">
    <source>
        <dbReference type="Proteomes" id="UP000484842"/>
    </source>
</evidence>
<dbReference type="Proteomes" id="UP000484842">
    <property type="component" value="Unassembled WGS sequence"/>
</dbReference>
<evidence type="ECO:0000259" key="5">
    <source>
        <dbReference type="Pfam" id="PF01966"/>
    </source>
</evidence>
<keyword evidence="1" id="KW-0479">Metal-binding</keyword>
<dbReference type="SUPFAM" id="SSF109604">
    <property type="entry name" value="HD-domain/PDEase-like"/>
    <property type="match status" value="1"/>
</dbReference>
<proteinExistence type="predicted"/>
<reference evidence="6 7" key="1">
    <citation type="submission" date="2019-10" db="EMBL/GenBank/DDBJ databases">
        <title>Deinococcus sp. isolated from soil.</title>
        <authorList>
            <person name="Li Y."/>
            <person name="Wang J."/>
        </authorList>
    </citation>
    <scope>NUCLEOTIDE SEQUENCE [LARGE SCALE GENOMIC DNA]</scope>
    <source>
        <strain evidence="6 7">SDU3-2</strain>
    </source>
</reference>
<keyword evidence="3" id="KW-0378">Hydrolase</keyword>
<dbReference type="Gene3D" id="1.10.3210.10">
    <property type="entry name" value="Hypothetical protein af1432"/>
    <property type="match status" value="1"/>
</dbReference>
<keyword evidence="7" id="KW-1185">Reference proteome</keyword>
<dbReference type="InterPro" id="IPR005249">
    <property type="entry name" value="YqeK"/>
</dbReference>
<dbReference type="GO" id="GO:0016787">
    <property type="term" value="F:hydrolase activity"/>
    <property type="evidence" value="ECO:0007669"/>
    <property type="project" value="UniProtKB-KW"/>
</dbReference>